<evidence type="ECO:0000256" key="3">
    <source>
        <dbReference type="SAM" id="MobiDB-lite"/>
    </source>
</evidence>
<feature type="transmembrane region" description="Helical" evidence="4">
    <location>
        <begin position="12"/>
        <end position="31"/>
    </location>
</feature>
<evidence type="ECO:0000259" key="5">
    <source>
        <dbReference type="Pfam" id="PF12697"/>
    </source>
</evidence>
<dbReference type="InterPro" id="IPR000073">
    <property type="entry name" value="AB_hydrolase_1"/>
</dbReference>
<keyword evidence="4" id="KW-0472">Membrane</keyword>
<gene>
    <name evidence="6" type="ORF">EJ05DRAFT_500354</name>
</gene>
<dbReference type="Pfam" id="PF12697">
    <property type="entry name" value="Abhydrolase_6"/>
    <property type="match status" value="1"/>
</dbReference>
<dbReference type="PRINTS" id="PR00412">
    <property type="entry name" value="EPOXHYDRLASE"/>
</dbReference>
<dbReference type="OrthoDB" id="6431331at2759"/>
<evidence type="ECO:0000256" key="4">
    <source>
        <dbReference type="SAM" id="Phobius"/>
    </source>
</evidence>
<dbReference type="GO" id="GO:0016787">
    <property type="term" value="F:hydrolase activity"/>
    <property type="evidence" value="ECO:0007669"/>
    <property type="project" value="UniProtKB-KW"/>
</dbReference>
<dbReference type="Gene3D" id="3.40.50.1820">
    <property type="entry name" value="alpha/beta hydrolase"/>
    <property type="match status" value="1"/>
</dbReference>
<keyword evidence="1 6" id="KW-0378">Hydrolase</keyword>
<dbReference type="InterPro" id="IPR029058">
    <property type="entry name" value="AB_hydrolase_fold"/>
</dbReference>
<protein>
    <submittedName>
        <fullName evidence="6">Alpha/beta hydrolase</fullName>
    </submittedName>
</protein>
<proteinExistence type="inferred from homology"/>
<keyword evidence="4" id="KW-1133">Transmembrane helix</keyword>
<dbReference type="AlphaFoldDB" id="A0A6A6W727"/>
<dbReference type="EMBL" id="ML996572">
    <property type="protein sequence ID" value="KAF2757824.1"/>
    <property type="molecule type" value="Genomic_DNA"/>
</dbReference>
<organism evidence="6 7">
    <name type="scientific">Pseudovirgaria hyperparasitica</name>
    <dbReference type="NCBI Taxonomy" id="470096"/>
    <lineage>
        <taxon>Eukaryota</taxon>
        <taxon>Fungi</taxon>
        <taxon>Dikarya</taxon>
        <taxon>Ascomycota</taxon>
        <taxon>Pezizomycotina</taxon>
        <taxon>Dothideomycetes</taxon>
        <taxon>Dothideomycetes incertae sedis</taxon>
        <taxon>Acrospermales</taxon>
        <taxon>Acrospermaceae</taxon>
        <taxon>Pseudovirgaria</taxon>
    </lineage>
</organism>
<comment type="similarity">
    <text evidence="2">Belongs to the AB hydrolase superfamily. Epoxide hydrolase family.</text>
</comment>
<evidence type="ECO:0000256" key="1">
    <source>
        <dbReference type="ARBA" id="ARBA00022801"/>
    </source>
</evidence>
<dbReference type="RefSeq" id="XP_033600275.1">
    <property type="nucleotide sequence ID" value="XM_033746982.1"/>
</dbReference>
<accession>A0A6A6W727</accession>
<dbReference type="PANTHER" id="PTHR43329">
    <property type="entry name" value="EPOXIDE HYDROLASE"/>
    <property type="match status" value="1"/>
</dbReference>
<dbReference type="InterPro" id="IPR000639">
    <property type="entry name" value="Epox_hydrolase-like"/>
</dbReference>
<name>A0A6A6W727_9PEZI</name>
<dbReference type="Proteomes" id="UP000799437">
    <property type="component" value="Unassembled WGS sequence"/>
</dbReference>
<evidence type="ECO:0000313" key="6">
    <source>
        <dbReference type="EMBL" id="KAF2757824.1"/>
    </source>
</evidence>
<sequence length="494" mass="54942">MDWLVKHWFLRLLANVYGLFVLGMFVVLATMDGSFLRRPNEKDKELLKHVQQKYWSLDNKPFGATHQFFKLRNGKRLHYVEKIPSSAAGKKNLIVFIHGFPDSYAVWRKQIASPQLSKDSILVAPDLPCYGGSDEFPSMSAEPVLEALSEFILGMREKYFIDSDPERVIIVTHDWGSVIGFRLAAEAPQLADRFIICSVLHPTLSIANITNRIQTSRRLFSTFLKSPGRNLRLLRTALSNLAPLGTQLERSGYIFAFNLPLPITAWIGRMGDSWFLRLMHRLAFTGKDNLRSSYTPLITPEFSAEAMACSLGPGLGQCTGYAEDYGYPADVARRVPEGGWNTKLRIYRHGLPNKRWEKSLETIVALNQLDGEGSRGPNCKTSENITGRRRSSSNAGRLFDSAPKGALKAPATIVYGLQDPAFDPSVALEGMKEYLSRDSQVVVIDNAGHWVGVEDRSSRTLEGIVSGFLKSDEDGINGLRGLDAASGARVTVDV</sequence>
<evidence type="ECO:0000313" key="7">
    <source>
        <dbReference type="Proteomes" id="UP000799437"/>
    </source>
</evidence>
<feature type="domain" description="AB hydrolase-1" evidence="5">
    <location>
        <begin position="94"/>
        <end position="454"/>
    </location>
</feature>
<keyword evidence="7" id="KW-1185">Reference proteome</keyword>
<reference evidence="6" key="1">
    <citation type="journal article" date="2020" name="Stud. Mycol.">
        <title>101 Dothideomycetes genomes: a test case for predicting lifestyles and emergence of pathogens.</title>
        <authorList>
            <person name="Haridas S."/>
            <person name="Albert R."/>
            <person name="Binder M."/>
            <person name="Bloem J."/>
            <person name="Labutti K."/>
            <person name="Salamov A."/>
            <person name="Andreopoulos B."/>
            <person name="Baker S."/>
            <person name="Barry K."/>
            <person name="Bills G."/>
            <person name="Bluhm B."/>
            <person name="Cannon C."/>
            <person name="Castanera R."/>
            <person name="Culley D."/>
            <person name="Daum C."/>
            <person name="Ezra D."/>
            <person name="Gonzalez J."/>
            <person name="Henrissat B."/>
            <person name="Kuo A."/>
            <person name="Liang C."/>
            <person name="Lipzen A."/>
            <person name="Lutzoni F."/>
            <person name="Magnuson J."/>
            <person name="Mondo S."/>
            <person name="Nolan M."/>
            <person name="Ohm R."/>
            <person name="Pangilinan J."/>
            <person name="Park H.-J."/>
            <person name="Ramirez L."/>
            <person name="Alfaro M."/>
            <person name="Sun H."/>
            <person name="Tritt A."/>
            <person name="Yoshinaga Y."/>
            <person name="Zwiers L.-H."/>
            <person name="Turgeon B."/>
            <person name="Goodwin S."/>
            <person name="Spatafora J."/>
            <person name="Crous P."/>
            <person name="Grigoriev I."/>
        </authorList>
    </citation>
    <scope>NUCLEOTIDE SEQUENCE</scope>
    <source>
        <strain evidence="6">CBS 121739</strain>
    </source>
</reference>
<dbReference type="GeneID" id="54488036"/>
<feature type="region of interest" description="Disordered" evidence="3">
    <location>
        <begin position="372"/>
        <end position="401"/>
    </location>
</feature>
<dbReference type="SUPFAM" id="SSF53474">
    <property type="entry name" value="alpha/beta-Hydrolases"/>
    <property type="match status" value="1"/>
</dbReference>
<evidence type="ECO:0000256" key="2">
    <source>
        <dbReference type="ARBA" id="ARBA00038334"/>
    </source>
</evidence>
<keyword evidence="4" id="KW-0812">Transmembrane</keyword>